<feature type="transmembrane region" description="Helical" evidence="3">
    <location>
        <begin position="486"/>
        <end position="508"/>
    </location>
</feature>
<comment type="caution">
    <text evidence="2">Lacks conserved residue(s) required for the propagation of feature annotation.</text>
</comment>
<keyword evidence="1" id="KW-1015">Disulfide bond</keyword>
<dbReference type="PROSITE" id="PS01180">
    <property type="entry name" value="CUB"/>
    <property type="match status" value="1"/>
</dbReference>
<evidence type="ECO:0000256" key="4">
    <source>
        <dbReference type="SAM" id="SignalP"/>
    </source>
</evidence>
<keyword evidence="3" id="KW-0812">Transmembrane</keyword>
<dbReference type="SMART" id="SM00042">
    <property type="entry name" value="CUB"/>
    <property type="match status" value="1"/>
</dbReference>
<dbReference type="AlphaFoldDB" id="A0A8B6HCF1"/>
<dbReference type="SUPFAM" id="SSF49854">
    <property type="entry name" value="Spermadhesin, CUB domain"/>
    <property type="match status" value="1"/>
</dbReference>
<keyword evidence="7" id="KW-1185">Reference proteome</keyword>
<evidence type="ECO:0000259" key="5">
    <source>
        <dbReference type="PROSITE" id="PS01180"/>
    </source>
</evidence>
<dbReference type="Pfam" id="PF00431">
    <property type="entry name" value="CUB"/>
    <property type="match status" value="1"/>
</dbReference>
<proteinExistence type="predicted"/>
<evidence type="ECO:0000256" key="3">
    <source>
        <dbReference type="SAM" id="Phobius"/>
    </source>
</evidence>
<evidence type="ECO:0000256" key="2">
    <source>
        <dbReference type="PROSITE-ProRule" id="PRU00059"/>
    </source>
</evidence>
<evidence type="ECO:0000256" key="1">
    <source>
        <dbReference type="ARBA" id="ARBA00023157"/>
    </source>
</evidence>
<keyword evidence="3" id="KW-0472">Membrane</keyword>
<feature type="chain" id="PRO_5033065412" description="CUB domain-containing protein" evidence="4">
    <location>
        <begin position="21"/>
        <end position="529"/>
    </location>
</feature>
<keyword evidence="4" id="KW-0732">Signal</keyword>
<protein>
    <recommendedName>
        <fullName evidence="5">CUB domain-containing protein</fullName>
    </recommendedName>
</protein>
<dbReference type="EMBL" id="UYJE01009823">
    <property type="protein sequence ID" value="VDI77122.1"/>
    <property type="molecule type" value="Genomic_DNA"/>
</dbReference>
<evidence type="ECO:0000313" key="6">
    <source>
        <dbReference type="EMBL" id="VDI77122.1"/>
    </source>
</evidence>
<sequence length="529" mass="60216">MLKILLISFLILLSLNCVLSNHPKKKVTALTSLLRRERRWSPDMFGKGCSCDFHVHCHNDAECRHHAVNSHEAYTCVYTTCCGTRCVHHHIHVPHSKEMSSKGGELKNKKQFKVINQNKFNLVWVPVQLSLVVYEVQNRKPGEVLPVFTCASISCFKMEIRFVYILILLSIIQISEGSIVVQSNDYCSVCSEEYCRNTQYYKTKYSFAQDDYDTVQSQSGNNYYRDGQNCIVYIKAKPSHQIEVLLTSLDVDSNGEYDSAGYPTKCYDFLKLFNGPRVDNARLLPKVPASGICGSMYNDGDLSNLRSFKTTQNELTIQFVTDNRRDNKAGFLLRITQIYYSNPNNLYPEGVNPGGWNDGTFNEFQNKWDEQDVIPGGIIPGGGNEYDKETGGVSCYTCNTCNKEPFDAEASGIGTKSGCYMCVKAWDDAFNTASRKCFTQSDYIYTLEVYEADRYIGCKQFVNSFQRTVNYCFCNTNNCNSAAKTLFSPFVMVFSLVVSSFFIVYDSVNSFWESLKRKLMNNFKKKVKL</sequence>
<feature type="signal peptide" evidence="4">
    <location>
        <begin position="1"/>
        <end position="20"/>
    </location>
</feature>
<dbReference type="Proteomes" id="UP000596742">
    <property type="component" value="Unassembled WGS sequence"/>
</dbReference>
<dbReference type="Gene3D" id="2.60.120.290">
    <property type="entry name" value="Spermadhesin, CUB domain"/>
    <property type="match status" value="1"/>
</dbReference>
<dbReference type="InterPro" id="IPR000859">
    <property type="entry name" value="CUB_dom"/>
</dbReference>
<comment type="caution">
    <text evidence="6">The sequence shown here is derived from an EMBL/GenBank/DDBJ whole genome shotgun (WGS) entry which is preliminary data.</text>
</comment>
<dbReference type="OrthoDB" id="6071910at2759"/>
<organism evidence="6 7">
    <name type="scientific">Mytilus galloprovincialis</name>
    <name type="common">Mediterranean mussel</name>
    <dbReference type="NCBI Taxonomy" id="29158"/>
    <lineage>
        <taxon>Eukaryota</taxon>
        <taxon>Metazoa</taxon>
        <taxon>Spiralia</taxon>
        <taxon>Lophotrochozoa</taxon>
        <taxon>Mollusca</taxon>
        <taxon>Bivalvia</taxon>
        <taxon>Autobranchia</taxon>
        <taxon>Pteriomorphia</taxon>
        <taxon>Mytilida</taxon>
        <taxon>Mytiloidea</taxon>
        <taxon>Mytilidae</taxon>
        <taxon>Mytilinae</taxon>
        <taxon>Mytilus</taxon>
    </lineage>
</organism>
<keyword evidence="3" id="KW-1133">Transmembrane helix</keyword>
<accession>A0A8B6HCF1</accession>
<feature type="domain" description="CUB" evidence="5">
    <location>
        <begin position="190"/>
        <end position="338"/>
    </location>
</feature>
<reference evidence="6" key="1">
    <citation type="submission" date="2018-11" db="EMBL/GenBank/DDBJ databases">
        <authorList>
            <person name="Alioto T."/>
            <person name="Alioto T."/>
        </authorList>
    </citation>
    <scope>NUCLEOTIDE SEQUENCE</scope>
</reference>
<name>A0A8B6HCF1_MYTGA</name>
<evidence type="ECO:0000313" key="7">
    <source>
        <dbReference type="Proteomes" id="UP000596742"/>
    </source>
</evidence>
<dbReference type="InterPro" id="IPR035914">
    <property type="entry name" value="Sperma_CUB_dom_sf"/>
</dbReference>
<gene>
    <name evidence="6" type="ORF">MGAL_10B074613</name>
</gene>
<dbReference type="CDD" id="cd00041">
    <property type="entry name" value="CUB"/>
    <property type="match status" value="1"/>
</dbReference>